<dbReference type="KEGG" id="dvl:Dvul_1892"/>
<organism evidence="9 10">
    <name type="scientific">Nitratidesulfovibrio vulgaris (strain DP4)</name>
    <name type="common">Desulfovibrio vulgaris</name>
    <dbReference type="NCBI Taxonomy" id="391774"/>
    <lineage>
        <taxon>Bacteria</taxon>
        <taxon>Pseudomonadati</taxon>
        <taxon>Thermodesulfobacteriota</taxon>
        <taxon>Desulfovibrionia</taxon>
        <taxon>Desulfovibrionales</taxon>
        <taxon>Desulfovibrionaceae</taxon>
        <taxon>Nitratidesulfovibrio</taxon>
    </lineage>
</organism>
<gene>
    <name evidence="9" type="ordered locus">Dvul_1892</name>
</gene>
<feature type="transmembrane region" description="Helical" evidence="8">
    <location>
        <begin position="213"/>
        <end position="232"/>
    </location>
</feature>
<keyword evidence="6 8" id="KW-0472">Membrane</keyword>
<dbReference type="RefSeq" id="WP_010938457.1">
    <property type="nucleotide sequence ID" value="NC_008751.1"/>
</dbReference>
<comment type="similarity">
    <text evidence="2">Belongs to the urea transporter family.</text>
</comment>
<dbReference type="PANTHER" id="PTHR10464:SF4">
    <property type="entry name" value="UREA TRANSPORTER"/>
    <property type="match status" value="1"/>
</dbReference>
<keyword evidence="4 8" id="KW-0812">Transmembrane</keyword>
<dbReference type="Pfam" id="PF03253">
    <property type="entry name" value="UT"/>
    <property type="match status" value="1"/>
</dbReference>
<feature type="transmembrane region" description="Helical" evidence="8">
    <location>
        <begin position="128"/>
        <end position="145"/>
    </location>
</feature>
<feature type="transmembrane region" description="Helical" evidence="8">
    <location>
        <begin position="292"/>
        <end position="311"/>
    </location>
</feature>
<dbReference type="AlphaFoldDB" id="A0A0H3A8I7"/>
<keyword evidence="5 8" id="KW-1133">Transmembrane helix</keyword>
<evidence type="ECO:0000313" key="9">
    <source>
        <dbReference type="EMBL" id="ABM28909.1"/>
    </source>
</evidence>
<dbReference type="FunFam" id="1.10.3430.10:FF:000014">
    <property type="entry name" value="Urea transporter DVU1160"/>
    <property type="match status" value="1"/>
</dbReference>
<feature type="transmembrane region" description="Helical" evidence="8">
    <location>
        <begin position="35"/>
        <end position="60"/>
    </location>
</feature>
<evidence type="ECO:0000256" key="3">
    <source>
        <dbReference type="ARBA" id="ARBA00022475"/>
    </source>
</evidence>
<dbReference type="PIRSF" id="PIRSF016502">
    <property type="entry name" value="Urea_transporter"/>
    <property type="match status" value="1"/>
</dbReference>
<evidence type="ECO:0000256" key="6">
    <source>
        <dbReference type="ARBA" id="ARBA00023136"/>
    </source>
</evidence>
<evidence type="ECO:0000256" key="7">
    <source>
        <dbReference type="PIRSR" id="PIRSR016502-1"/>
    </source>
</evidence>
<evidence type="ECO:0000256" key="2">
    <source>
        <dbReference type="ARBA" id="ARBA00005914"/>
    </source>
</evidence>
<reference evidence="10" key="1">
    <citation type="journal article" date="2009" name="Environ. Microbiol.">
        <title>Contribution of mobile genetic elements to Desulfovibrio vulgaris genome plasticity.</title>
        <authorList>
            <person name="Walker C.B."/>
            <person name="Stolyar S."/>
            <person name="Chivian D."/>
            <person name="Pinel N."/>
            <person name="Gabster J.A."/>
            <person name="Dehal P.S."/>
            <person name="He Z."/>
            <person name="Yang Z.K."/>
            <person name="Yen H.C."/>
            <person name="Zhou J."/>
            <person name="Wall J.D."/>
            <person name="Hazen T.C."/>
            <person name="Arkin A.P."/>
            <person name="Stahl D.A."/>
        </authorList>
    </citation>
    <scope>NUCLEOTIDE SEQUENCE [LARGE SCALE GENOMIC DNA]</scope>
    <source>
        <strain evidence="10">DP4</strain>
    </source>
</reference>
<proteinExistence type="inferred from homology"/>
<dbReference type="GO" id="GO:0005886">
    <property type="term" value="C:plasma membrane"/>
    <property type="evidence" value="ECO:0007669"/>
    <property type="project" value="UniProtKB-SubCell"/>
</dbReference>
<evidence type="ECO:0000313" key="10">
    <source>
        <dbReference type="Proteomes" id="UP000009173"/>
    </source>
</evidence>
<dbReference type="Gene3D" id="1.10.3430.10">
    <property type="entry name" value="Ammonium transporter AmtB like domains"/>
    <property type="match status" value="1"/>
</dbReference>
<dbReference type="InterPro" id="IPR029020">
    <property type="entry name" value="Ammonium/urea_transptr"/>
</dbReference>
<dbReference type="HOGENOM" id="CLU_047509_0_1_7"/>
<evidence type="ECO:0000256" key="1">
    <source>
        <dbReference type="ARBA" id="ARBA00004651"/>
    </source>
</evidence>
<feature type="transmembrane region" description="Helical" evidence="8">
    <location>
        <begin position="238"/>
        <end position="259"/>
    </location>
</feature>
<evidence type="ECO:0000256" key="8">
    <source>
        <dbReference type="SAM" id="Phobius"/>
    </source>
</evidence>
<feature type="site" description="Important for channel permeability" evidence="7">
    <location>
        <position position="294"/>
    </location>
</feature>
<sequence length="337" mass="35757">MFGEQLLKNPLIEFCDSVCRGCGQVMFQNNTVTGLLFFAGIFYNSTTLGVCAVLGTAASTLTAQLLGVDKPLVRAGLFGFNGTLAGIALPFFFNYEPAMLGYVALNGAFTTIIMASLLNFLGKWGVPALTAPFVLATWLLMFGVYKLSLFHPGALIAPALPSVAGLADMGTVTGRTFMEGLFKGVGEVMFQDNIVTGVIFVVAILVNSRISALFAVIGSLVGLCTALIMHSPETPVRLGLYGFNSVLCGIAMGGIFFYLNIRTFLYALGCMVLGAIATGAFSVLLSPIGMPALTWPFIVVTWLFLFAGSMFRNIAQVPTEKAGTPEDNLRSLAIGSR</sequence>
<dbReference type="InterPro" id="IPR004937">
    <property type="entry name" value="Urea_transporter"/>
</dbReference>
<evidence type="ECO:0000256" key="5">
    <source>
        <dbReference type="ARBA" id="ARBA00022989"/>
    </source>
</evidence>
<feature type="transmembrane region" description="Helical" evidence="8">
    <location>
        <begin position="188"/>
        <end position="206"/>
    </location>
</feature>
<name>A0A0H3A8I7_NITV4</name>
<dbReference type="PANTHER" id="PTHR10464">
    <property type="entry name" value="UREA TRANSPORTER"/>
    <property type="match status" value="1"/>
</dbReference>
<protein>
    <submittedName>
        <fullName evidence="9">Urea transporter</fullName>
    </submittedName>
</protein>
<comment type="subcellular location">
    <subcellularLocation>
        <location evidence="1">Cell membrane</location>
        <topology evidence="1">Multi-pass membrane protein</topology>
    </subcellularLocation>
</comment>
<dbReference type="GO" id="GO:0015204">
    <property type="term" value="F:urea transmembrane transporter activity"/>
    <property type="evidence" value="ECO:0007669"/>
    <property type="project" value="InterPro"/>
</dbReference>
<dbReference type="EMBL" id="CP000527">
    <property type="protein sequence ID" value="ABM28909.1"/>
    <property type="molecule type" value="Genomic_DNA"/>
</dbReference>
<feature type="transmembrane region" description="Helical" evidence="8">
    <location>
        <begin position="72"/>
        <end position="93"/>
    </location>
</feature>
<feature type="transmembrane region" description="Helical" evidence="8">
    <location>
        <begin position="264"/>
        <end position="286"/>
    </location>
</feature>
<dbReference type="SMR" id="A0A0H3A8I7"/>
<accession>A0A0H3A8I7</accession>
<feature type="transmembrane region" description="Helical" evidence="8">
    <location>
        <begin position="99"/>
        <end position="121"/>
    </location>
</feature>
<evidence type="ECO:0000256" key="4">
    <source>
        <dbReference type="ARBA" id="ARBA00022692"/>
    </source>
</evidence>
<keyword evidence="3" id="KW-1003">Cell membrane</keyword>
<dbReference type="Proteomes" id="UP000009173">
    <property type="component" value="Chromosome"/>
</dbReference>